<dbReference type="EMBL" id="CM010716">
    <property type="protein sequence ID" value="RZC48506.1"/>
    <property type="molecule type" value="Genomic_DNA"/>
</dbReference>
<protein>
    <submittedName>
        <fullName evidence="1">Uncharacterized protein</fullName>
    </submittedName>
</protein>
<sequence>MTYEGPKMVVKLKGFGNTPATQANCLKDLIDFGNLLIPYFRNNQNEITCAEAADLYLRINREALQSEEDPAFMYNFRQFVPSAARLY</sequence>
<evidence type="ECO:0000313" key="1">
    <source>
        <dbReference type="EMBL" id="RZC48506.1"/>
    </source>
</evidence>
<reference evidence="1 2" key="1">
    <citation type="journal article" date="2018" name="Science">
        <title>The opium poppy genome and morphinan production.</title>
        <authorList>
            <person name="Guo L."/>
            <person name="Winzer T."/>
            <person name="Yang X."/>
            <person name="Li Y."/>
            <person name="Ning Z."/>
            <person name="He Z."/>
            <person name="Teodor R."/>
            <person name="Lu Y."/>
            <person name="Bowser T.A."/>
            <person name="Graham I.A."/>
            <person name="Ye K."/>
        </authorList>
    </citation>
    <scope>NUCLEOTIDE SEQUENCE [LARGE SCALE GENOMIC DNA]</scope>
    <source>
        <strain evidence="2">cv. HN1</strain>
        <tissue evidence="1">Leaves</tissue>
    </source>
</reference>
<evidence type="ECO:0000313" key="2">
    <source>
        <dbReference type="Proteomes" id="UP000316621"/>
    </source>
</evidence>
<dbReference type="AlphaFoldDB" id="A0A4Y7IK62"/>
<organism evidence="1 2">
    <name type="scientific">Papaver somniferum</name>
    <name type="common">Opium poppy</name>
    <dbReference type="NCBI Taxonomy" id="3469"/>
    <lineage>
        <taxon>Eukaryota</taxon>
        <taxon>Viridiplantae</taxon>
        <taxon>Streptophyta</taxon>
        <taxon>Embryophyta</taxon>
        <taxon>Tracheophyta</taxon>
        <taxon>Spermatophyta</taxon>
        <taxon>Magnoliopsida</taxon>
        <taxon>Ranunculales</taxon>
        <taxon>Papaveraceae</taxon>
        <taxon>Papaveroideae</taxon>
        <taxon>Papaver</taxon>
    </lineage>
</organism>
<keyword evidence="2" id="KW-1185">Reference proteome</keyword>
<accession>A0A4Y7IK62</accession>
<dbReference type="Proteomes" id="UP000316621">
    <property type="component" value="Chromosome 2"/>
</dbReference>
<proteinExistence type="predicted"/>
<dbReference type="Gramene" id="RZC48506">
    <property type="protein sequence ID" value="RZC48506"/>
    <property type="gene ID" value="C5167_016936"/>
</dbReference>
<name>A0A4Y7IK62_PAPSO</name>
<gene>
    <name evidence="1" type="ORF">C5167_016936</name>
</gene>